<evidence type="ECO:0000259" key="2">
    <source>
        <dbReference type="PROSITE" id="PS50405"/>
    </source>
</evidence>
<sequence length="240" mass="26877">MGRKLYDLVGEDPACRFSPFCWRSRLALAHKGLDVETIPWRFTETERLGFSGQGKVPVLVDGDSVVPDSWAIACWLEDRYPDRPSLFGGEGGKAVSLFTNSWADGVQHPQVSRMVVADIPPLLAPADRAYFHESRERRFGMPLEQVSADRAERVKTFRREVLHPLRVTLERQPWLGGDAPRYADYIVFGAFQWARVCSAFELLEDGDPVAEWRERVLDFHGGLARATPARPAPGLKGAAA</sequence>
<dbReference type="SUPFAM" id="SSF47616">
    <property type="entry name" value="GST C-terminal domain-like"/>
    <property type="match status" value="1"/>
</dbReference>
<evidence type="ECO:0000313" key="3">
    <source>
        <dbReference type="EMBL" id="GAA0588601.1"/>
    </source>
</evidence>
<dbReference type="InterPro" id="IPR054416">
    <property type="entry name" value="GST_UstS-like_C"/>
</dbReference>
<accession>A0ABP3QD38</accession>
<dbReference type="Pfam" id="PF13409">
    <property type="entry name" value="GST_N_2"/>
    <property type="match status" value="1"/>
</dbReference>
<dbReference type="InterPro" id="IPR004045">
    <property type="entry name" value="Glutathione_S-Trfase_N"/>
</dbReference>
<dbReference type="PANTHER" id="PTHR42673:SF4">
    <property type="entry name" value="MALEYLACETOACETATE ISOMERASE"/>
    <property type="match status" value="1"/>
</dbReference>
<dbReference type="PROSITE" id="PS50405">
    <property type="entry name" value="GST_CTER"/>
    <property type="match status" value="1"/>
</dbReference>
<dbReference type="Proteomes" id="UP001501588">
    <property type="component" value="Unassembled WGS sequence"/>
</dbReference>
<name>A0ABP3QD38_9PROT</name>
<dbReference type="PROSITE" id="PS50404">
    <property type="entry name" value="GST_NTER"/>
    <property type="match status" value="1"/>
</dbReference>
<evidence type="ECO:0000259" key="1">
    <source>
        <dbReference type="PROSITE" id="PS50404"/>
    </source>
</evidence>
<dbReference type="InterPro" id="IPR036249">
    <property type="entry name" value="Thioredoxin-like_sf"/>
</dbReference>
<keyword evidence="4" id="KW-1185">Reference proteome</keyword>
<evidence type="ECO:0000313" key="4">
    <source>
        <dbReference type="Proteomes" id="UP001501588"/>
    </source>
</evidence>
<dbReference type="CDD" id="cd03202">
    <property type="entry name" value="GST_C_etherase_LigE"/>
    <property type="match status" value="1"/>
</dbReference>
<dbReference type="SUPFAM" id="SSF52833">
    <property type="entry name" value="Thioredoxin-like"/>
    <property type="match status" value="1"/>
</dbReference>
<protein>
    <submittedName>
        <fullName evidence="3">Glutathione S-transferase family protein</fullName>
    </submittedName>
</protein>
<organism evidence="3 4">
    <name type="scientific">Craurococcus roseus</name>
    <dbReference type="NCBI Taxonomy" id="77585"/>
    <lineage>
        <taxon>Bacteria</taxon>
        <taxon>Pseudomonadati</taxon>
        <taxon>Pseudomonadota</taxon>
        <taxon>Alphaproteobacteria</taxon>
        <taxon>Acetobacterales</taxon>
        <taxon>Acetobacteraceae</taxon>
        <taxon>Craurococcus</taxon>
    </lineage>
</organism>
<dbReference type="RefSeq" id="WP_343896026.1">
    <property type="nucleotide sequence ID" value="NZ_BAAAFZ010000045.1"/>
</dbReference>
<dbReference type="Gene3D" id="1.20.1050.10">
    <property type="match status" value="1"/>
</dbReference>
<dbReference type="EMBL" id="BAAAFZ010000045">
    <property type="protein sequence ID" value="GAA0588601.1"/>
    <property type="molecule type" value="Genomic_DNA"/>
</dbReference>
<dbReference type="InterPro" id="IPR010987">
    <property type="entry name" value="Glutathione-S-Trfase_C-like"/>
</dbReference>
<dbReference type="Gene3D" id="3.40.30.10">
    <property type="entry name" value="Glutaredoxin"/>
    <property type="match status" value="1"/>
</dbReference>
<proteinExistence type="predicted"/>
<gene>
    <name evidence="3" type="ORF">GCM10009416_28790</name>
</gene>
<dbReference type="InterPro" id="IPR036282">
    <property type="entry name" value="Glutathione-S-Trfase_C_sf"/>
</dbReference>
<feature type="domain" description="GST N-terminal" evidence="1">
    <location>
        <begin position="8"/>
        <end position="84"/>
    </location>
</feature>
<feature type="domain" description="GST C-terminal" evidence="2">
    <location>
        <begin position="89"/>
        <end position="235"/>
    </location>
</feature>
<dbReference type="PANTHER" id="PTHR42673">
    <property type="entry name" value="MALEYLACETOACETATE ISOMERASE"/>
    <property type="match status" value="1"/>
</dbReference>
<comment type="caution">
    <text evidence="3">The sequence shown here is derived from an EMBL/GenBank/DDBJ whole genome shotgun (WGS) entry which is preliminary data.</text>
</comment>
<dbReference type="Pfam" id="PF22041">
    <property type="entry name" value="GST_C_7"/>
    <property type="match status" value="1"/>
</dbReference>
<reference evidence="4" key="1">
    <citation type="journal article" date="2019" name="Int. J. Syst. Evol. Microbiol.">
        <title>The Global Catalogue of Microorganisms (GCM) 10K type strain sequencing project: providing services to taxonomists for standard genome sequencing and annotation.</title>
        <authorList>
            <consortium name="The Broad Institute Genomics Platform"/>
            <consortium name="The Broad Institute Genome Sequencing Center for Infectious Disease"/>
            <person name="Wu L."/>
            <person name="Ma J."/>
        </authorList>
    </citation>
    <scope>NUCLEOTIDE SEQUENCE [LARGE SCALE GENOMIC DNA]</scope>
    <source>
        <strain evidence="4">JCM 9933</strain>
    </source>
</reference>